<evidence type="ECO:0000256" key="1">
    <source>
        <dbReference type="ARBA" id="ARBA00004533"/>
    </source>
</evidence>
<keyword evidence="4" id="KW-1003">Cell membrane</keyword>
<keyword evidence="6 10" id="KW-0812">Transmembrane</keyword>
<dbReference type="InterPro" id="IPR038072">
    <property type="entry name" value="GspK_central_sf"/>
</dbReference>
<comment type="similarity">
    <text evidence="2">Belongs to the GSP K family.</text>
</comment>
<dbReference type="NCBIfam" id="NF037980">
    <property type="entry name" value="T2SS_GspK"/>
    <property type="match status" value="1"/>
</dbReference>
<dbReference type="EMBL" id="CAADRM010000117">
    <property type="protein sequence ID" value="VFU16184.1"/>
    <property type="molecule type" value="Genomic_DNA"/>
</dbReference>
<dbReference type="PIRSF" id="PIRSF002786">
    <property type="entry name" value="XcpX"/>
    <property type="match status" value="1"/>
</dbReference>
<keyword evidence="8 10" id="KW-1133">Transmembrane helix</keyword>
<keyword evidence="9 10" id="KW-0472">Membrane</keyword>
<dbReference type="InterPro" id="IPR049031">
    <property type="entry name" value="T2SSK_SAM-like_1st"/>
</dbReference>
<dbReference type="Gene3D" id="1.10.40.60">
    <property type="entry name" value="EpsJ-like"/>
    <property type="match status" value="2"/>
</dbReference>
<comment type="subcellular location">
    <subcellularLocation>
        <location evidence="1">Cell inner membrane</location>
    </subcellularLocation>
</comment>
<feature type="transmembrane region" description="Helical" evidence="10">
    <location>
        <begin position="12"/>
        <end position="32"/>
    </location>
</feature>
<evidence type="ECO:0000256" key="5">
    <source>
        <dbReference type="ARBA" id="ARBA00022519"/>
    </source>
</evidence>
<accession>A0A485M390</accession>
<protein>
    <submittedName>
        <fullName evidence="12">Type II secretion system protein K</fullName>
    </submittedName>
</protein>
<sequence length="324" mass="36719">MRKILRDNRGVVLLMVLATIAFFTVLVVSFSADQSLDMELAYNFRDSVQAQQIARAGIEAARVILKEDDPAYDSDDEEWGSFSEYAMGASMYLDGPSFSGTLADECGKIDLNSLVTEGEQLYREAQLKYLFELLEIDITDEELDELMKSLRDWLDPNDEPEFGGAESEYYQSLDPPYICKNGPLDTPEEILLVKGMKPEYFYGTENYQGIKDYVTVGTGGKININTASRTVLLSISRTYLTEDVVDVIEDGRPFLNEHDRSRIQGLDLNDPSDEMKWIKNTLDVKSSLFSADINGNMPSGARINIKTVLQRFQNDVRIVYYKIY</sequence>
<evidence type="ECO:0000313" key="12">
    <source>
        <dbReference type="EMBL" id="VFU16184.1"/>
    </source>
</evidence>
<evidence type="ECO:0000256" key="10">
    <source>
        <dbReference type="SAM" id="Phobius"/>
    </source>
</evidence>
<evidence type="ECO:0000256" key="3">
    <source>
        <dbReference type="ARBA" id="ARBA00022448"/>
    </source>
</evidence>
<feature type="domain" description="T2SS protein K first SAM-like" evidence="11">
    <location>
        <begin position="107"/>
        <end position="201"/>
    </location>
</feature>
<keyword evidence="5" id="KW-0997">Cell inner membrane</keyword>
<dbReference type="SUPFAM" id="SSF158544">
    <property type="entry name" value="GspK insert domain-like"/>
    <property type="match status" value="1"/>
</dbReference>
<evidence type="ECO:0000256" key="4">
    <source>
        <dbReference type="ARBA" id="ARBA00022475"/>
    </source>
</evidence>
<evidence type="ECO:0000256" key="7">
    <source>
        <dbReference type="ARBA" id="ARBA00022927"/>
    </source>
</evidence>
<organism evidence="12">
    <name type="scientific">anaerobic digester metagenome</name>
    <dbReference type="NCBI Taxonomy" id="1263854"/>
    <lineage>
        <taxon>unclassified sequences</taxon>
        <taxon>metagenomes</taxon>
        <taxon>ecological metagenomes</taxon>
    </lineage>
</organism>
<dbReference type="Gene3D" id="3.30.1300.30">
    <property type="entry name" value="GSPII I/J protein-like"/>
    <property type="match status" value="1"/>
</dbReference>
<evidence type="ECO:0000256" key="2">
    <source>
        <dbReference type="ARBA" id="ARBA00007246"/>
    </source>
</evidence>
<gene>
    <name evidence="12" type="primary">gspK</name>
    <name evidence="12" type="ORF">SCFA_520002</name>
</gene>
<evidence type="ECO:0000256" key="9">
    <source>
        <dbReference type="ARBA" id="ARBA00023136"/>
    </source>
</evidence>
<dbReference type="PANTHER" id="PTHR38831">
    <property type="entry name" value="TYPE II SECRETION SYSTEM PROTEIN K"/>
    <property type="match status" value="1"/>
</dbReference>
<name>A0A485M390_9ZZZZ</name>
<dbReference type="AlphaFoldDB" id="A0A485M390"/>
<dbReference type="Pfam" id="PF21687">
    <property type="entry name" value="T2SSK_1st"/>
    <property type="match status" value="1"/>
</dbReference>
<evidence type="ECO:0000256" key="8">
    <source>
        <dbReference type="ARBA" id="ARBA00022989"/>
    </source>
</evidence>
<dbReference type="GO" id="GO:0009306">
    <property type="term" value="P:protein secretion"/>
    <property type="evidence" value="ECO:0007669"/>
    <property type="project" value="InterPro"/>
</dbReference>
<keyword evidence="3" id="KW-0813">Transport</keyword>
<evidence type="ECO:0000256" key="6">
    <source>
        <dbReference type="ARBA" id="ARBA00022692"/>
    </source>
</evidence>
<dbReference type="PANTHER" id="PTHR38831:SF2">
    <property type="entry name" value="TYPE II SECRETION SYSTEM PROTEIN K"/>
    <property type="match status" value="1"/>
</dbReference>
<reference evidence="12" key="1">
    <citation type="submission" date="2019-03" db="EMBL/GenBank/DDBJ databases">
        <authorList>
            <person name="Hao L."/>
        </authorList>
    </citation>
    <scope>NUCLEOTIDE SEQUENCE</scope>
</reference>
<dbReference type="InterPro" id="IPR005628">
    <property type="entry name" value="GspK"/>
</dbReference>
<keyword evidence="7" id="KW-0653">Protein transport</keyword>
<evidence type="ECO:0000259" key="11">
    <source>
        <dbReference type="Pfam" id="PF21687"/>
    </source>
</evidence>
<dbReference type="GO" id="GO:0005886">
    <property type="term" value="C:plasma membrane"/>
    <property type="evidence" value="ECO:0007669"/>
    <property type="project" value="UniProtKB-SubCell"/>
</dbReference>
<proteinExistence type="inferred from homology"/>